<feature type="transmembrane region" description="Helical" evidence="1">
    <location>
        <begin position="137"/>
        <end position="158"/>
    </location>
</feature>
<dbReference type="PANTHER" id="PTHR34220:SF7">
    <property type="entry name" value="SENSOR HISTIDINE KINASE YPDA"/>
    <property type="match status" value="1"/>
</dbReference>
<reference evidence="3 4" key="1">
    <citation type="submission" date="2018-07" db="EMBL/GenBank/DDBJ databases">
        <title>A draft genome of a endophytic bacteria, a new species of Pedobacter.</title>
        <authorList>
            <person name="Zhang Z.D."/>
            <person name="Chen Z.J."/>
        </authorList>
    </citation>
    <scope>NUCLEOTIDE SEQUENCE [LARGE SCALE GENOMIC DNA]</scope>
    <source>
        <strain evidence="3 4">RS10</strain>
    </source>
</reference>
<accession>A0A366LCW6</accession>
<dbReference type="RefSeq" id="WP_113946819.1">
    <property type="nucleotide sequence ID" value="NZ_QNQU01000001.1"/>
</dbReference>
<organism evidence="3 4">
    <name type="scientific">Pedobacter miscanthi</name>
    <dbReference type="NCBI Taxonomy" id="2259170"/>
    <lineage>
        <taxon>Bacteria</taxon>
        <taxon>Pseudomonadati</taxon>
        <taxon>Bacteroidota</taxon>
        <taxon>Sphingobacteriia</taxon>
        <taxon>Sphingobacteriales</taxon>
        <taxon>Sphingobacteriaceae</taxon>
        <taxon>Pedobacter</taxon>
    </lineage>
</organism>
<evidence type="ECO:0000313" key="3">
    <source>
        <dbReference type="EMBL" id="RBQ11738.1"/>
    </source>
</evidence>
<evidence type="ECO:0000256" key="1">
    <source>
        <dbReference type="SAM" id="Phobius"/>
    </source>
</evidence>
<dbReference type="OrthoDB" id="9792992at2"/>
<keyword evidence="1" id="KW-1133">Transmembrane helix</keyword>
<dbReference type="InterPro" id="IPR010559">
    <property type="entry name" value="Sig_transdc_His_kin_internal"/>
</dbReference>
<dbReference type="PANTHER" id="PTHR34220">
    <property type="entry name" value="SENSOR HISTIDINE KINASE YPDA"/>
    <property type="match status" value="1"/>
</dbReference>
<feature type="domain" description="Signal transduction histidine kinase internal region" evidence="2">
    <location>
        <begin position="195"/>
        <end position="267"/>
    </location>
</feature>
<proteinExistence type="predicted"/>
<evidence type="ECO:0000259" key="2">
    <source>
        <dbReference type="Pfam" id="PF06580"/>
    </source>
</evidence>
<gene>
    <name evidence="3" type="ORF">DRW42_00205</name>
</gene>
<evidence type="ECO:0000313" key="4">
    <source>
        <dbReference type="Proteomes" id="UP000252081"/>
    </source>
</evidence>
<keyword evidence="4" id="KW-1185">Reference proteome</keyword>
<comment type="caution">
    <text evidence="3">The sequence shown here is derived from an EMBL/GenBank/DDBJ whole genome shotgun (WGS) entry which is preliminary data.</text>
</comment>
<dbReference type="Proteomes" id="UP000252081">
    <property type="component" value="Unassembled WGS sequence"/>
</dbReference>
<feature type="transmembrane region" description="Helical" evidence="1">
    <location>
        <begin position="62"/>
        <end position="81"/>
    </location>
</feature>
<sequence>MKNPKRSTYAKLARAMAKCIFNPNNKMRNWLKTNRWHFLGWLIFIIYENLVVALTLTSRLPLSAYLFHYAINIGLFYLHWLMLRKFLSGPRRCALLIVPLVLVELICYILLSKLGSHLAPTPAKSISLTGLVSNWRFTFATIWRGVYFMLFSTAYYFLTRYNLQKDRTAELEREAALKIIHQKQTLIELAEARNANLKSQINPHFLFNTLTYIYNSTHKTEPRSAEAVRYLTKLMRYALECEHGPELMPLEDEIRQVEHLLQLSRIKQSRLFVDFTYDRQVEETAIIPLIVLSLTENMVKHGNLSLEENPGKIILSLEGNVLKIETVNLLNTGLNDTGFHTGLANIEKRLSHTYGEQAEINYGSDGDYFRVLIRISLL</sequence>
<dbReference type="GO" id="GO:0000155">
    <property type="term" value="F:phosphorelay sensor kinase activity"/>
    <property type="evidence" value="ECO:0007669"/>
    <property type="project" value="InterPro"/>
</dbReference>
<dbReference type="GO" id="GO:0016020">
    <property type="term" value="C:membrane"/>
    <property type="evidence" value="ECO:0007669"/>
    <property type="project" value="InterPro"/>
</dbReference>
<feature type="transmembrane region" description="Helical" evidence="1">
    <location>
        <begin position="36"/>
        <end position="56"/>
    </location>
</feature>
<name>A0A366LCW6_9SPHI</name>
<feature type="transmembrane region" description="Helical" evidence="1">
    <location>
        <begin position="93"/>
        <end position="111"/>
    </location>
</feature>
<dbReference type="Pfam" id="PF06580">
    <property type="entry name" value="His_kinase"/>
    <property type="match status" value="1"/>
</dbReference>
<keyword evidence="1" id="KW-0812">Transmembrane</keyword>
<dbReference type="InterPro" id="IPR050640">
    <property type="entry name" value="Bact_2-comp_sensor_kinase"/>
</dbReference>
<dbReference type="EMBL" id="QNQU01000001">
    <property type="protein sequence ID" value="RBQ11738.1"/>
    <property type="molecule type" value="Genomic_DNA"/>
</dbReference>
<keyword evidence="1" id="KW-0472">Membrane</keyword>
<protein>
    <recommendedName>
        <fullName evidence="2">Signal transduction histidine kinase internal region domain-containing protein</fullName>
    </recommendedName>
</protein>
<dbReference type="AlphaFoldDB" id="A0A366LCW6"/>